<evidence type="ECO:0000259" key="1">
    <source>
        <dbReference type="PROSITE" id="PS51340"/>
    </source>
</evidence>
<comment type="caution">
    <text evidence="2">The sequence shown here is derived from an EMBL/GenBank/DDBJ whole genome shotgun (WGS) entry which is preliminary data.</text>
</comment>
<dbReference type="PANTHER" id="PTHR14237:SF19">
    <property type="entry name" value="MITOCHONDRIAL AMIDOXIME REDUCING COMPONENT 1"/>
    <property type="match status" value="1"/>
</dbReference>
<dbReference type="SUPFAM" id="SSF141673">
    <property type="entry name" value="MOSC N-terminal domain-like"/>
    <property type="match status" value="1"/>
</dbReference>
<organism evidence="2 3">
    <name type="scientific">Streptomyces arboris</name>
    <dbReference type="NCBI Taxonomy" id="2600619"/>
    <lineage>
        <taxon>Bacteria</taxon>
        <taxon>Bacillati</taxon>
        <taxon>Actinomycetota</taxon>
        <taxon>Actinomycetes</taxon>
        <taxon>Kitasatosporales</taxon>
        <taxon>Streptomycetaceae</taxon>
        <taxon>Streptomyces</taxon>
    </lineage>
</organism>
<dbReference type="Pfam" id="PF03473">
    <property type="entry name" value="MOSC"/>
    <property type="match status" value="1"/>
</dbReference>
<feature type="domain" description="MOSC" evidence="1">
    <location>
        <begin position="127"/>
        <end position="273"/>
    </location>
</feature>
<dbReference type="InterPro" id="IPR005303">
    <property type="entry name" value="MOCOS_middle"/>
</dbReference>
<dbReference type="GO" id="GO:0030170">
    <property type="term" value="F:pyridoxal phosphate binding"/>
    <property type="evidence" value="ECO:0007669"/>
    <property type="project" value="InterPro"/>
</dbReference>
<keyword evidence="3" id="KW-1185">Reference proteome</keyword>
<dbReference type="PANTHER" id="PTHR14237">
    <property type="entry name" value="MOLYBDOPTERIN COFACTOR SULFURASE MOSC"/>
    <property type="match status" value="1"/>
</dbReference>
<dbReference type="EMBL" id="VYUA01000004">
    <property type="protein sequence ID" value="KAB2593207.1"/>
    <property type="molecule type" value="Genomic_DNA"/>
</dbReference>
<reference evidence="2 3" key="1">
    <citation type="submission" date="2019-09" db="EMBL/GenBank/DDBJ databases">
        <authorList>
            <person name="Liu P."/>
        </authorList>
    </citation>
    <scope>NUCLEOTIDE SEQUENCE [LARGE SCALE GENOMIC DNA]</scope>
    <source>
        <strain evidence="2 3">TRM68085</strain>
    </source>
</reference>
<dbReference type="Proteomes" id="UP000326907">
    <property type="component" value="Unassembled WGS sequence"/>
</dbReference>
<evidence type="ECO:0000313" key="2">
    <source>
        <dbReference type="EMBL" id="KAB2593207.1"/>
    </source>
</evidence>
<dbReference type="InterPro" id="IPR011037">
    <property type="entry name" value="Pyrv_Knase-like_insert_dom_sf"/>
</dbReference>
<accession>A0A5N5EQW0</accession>
<dbReference type="GO" id="GO:0003824">
    <property type="term" value="F:catalytic activity"/>
    <property type="evidence" value="ECO:0007669"/>
    <property type="project" value="InterPro"/>
</dbReference>
<proteinExistence type="predicted"/>
<dbReference type="SUPFAM" id="SSF50800">
    <property type="entry name" value="PK beta-barrel domain-like"/>
    <property type="match status" value="1"/>
</dbReference>
<protein>
    <submittedName>
        <fullName evidence="2">MOSC domain-containing protein</fullName>
    </submittedName>
</protein>
<dbReference type="AlphaFoldDB" id="A0A5N5EQW0"/>
<sequence>MASSVLRSVHLYPVKSLGAQTSHEVAVEPWGLEGDRRWMLVDKAPRVITQRQQPFLARISAVLLSGGGIALSAPGRPPLRVEVPGPERLVDVELHRDTVTVAEAADEAHAWFSELLGTETRLVHLDDPAHRRPVDPAYARPGDMVSFADGYPLLLTTTASLDALNALIAAGDRPHEGPLPMDRFRPNVVIDSTEAWAEDDWRRIAIGDVPFSVVKPCGRCVITTTDQRTAERGKEPLLTLARHRRVGNQLLFGQNLIPDGTGVIRVGDPVKILD</sequence>
<evidence type="ECO:0000313" key="3">
    <source>
        <dbReference type="Proteomes" id="UP000326907"/>
    </source>
</evidence>
<dbReference type="PROSITE" id="PS51340">
    <property type="entry name" value="MOSC"/>
    <property type="match status" value="1"/>
</dbReference>
<dbReference type="InterPro" id="IPR005302">
    <property type="entry name" value="MoCF_Sase_C"/>
</dbReference>
<dbReference type="Pfam" id="PF03476">
    <property type="entry name" value="MOSC_N"/>
    <property type="match status" value="1"/>
</dbReference>
<dbReference type="RefSeq" id="WP_151509347.1">
    <property type="nucleotide sequence ID" value="NZ_JBMVCA010000007.1"/>
</dbReference>
<dbReference type="GO" id="GO:0030151">
    <property type="term" value="F:molybdenum ion binding"/>
    <property type="evidence" value="ECO:0007669"/>
    <property type="project" value="InterPro"/>
</dbReference>
<name>A0A5N5EQW0_9ACTN</name>
<gene>
    <name evidence="2" type="ORF">F5983_06135</name>
</gene>